<name>A0A0H4T699_9ARCH</name>
<dbReference type="NCBIfam" id="NF004424">
    <property type="entry name" value="PRK05766.1"/>
    <property type="match status" value="1"/>
</dbReference>
<evidence type="ECO:0000256" key="1">
    <source>
        <dbReference type="ARBA" id="ARBA00001947"/>
    </source>
</evidence>
<dbReference type="InterPro" id="IPR039744">
    <property type="entry name" value="RIbosomal_uS14_euk_arc"/>
</dbReference>
<evidence type="ECO:0000256" key="2">
    <source>
        <dbReference type="ARBA" id="ARBA00022833"/>
    </source>
</evidence>
<dbReference type="GO" id="GO:0022627">
    <property type="term" value="C:cytosolic small ribosomal subunit"/>
    <property type="evidence" value="ECO:0007669"/>
    <property type="project" value="TreeGrafter"/>
</dbReference>
<dbReference type="Pfam" id="PF00253">
    <property type="entry name" value="Ribosomal_S14"/>
    <property type="match status" value="1"/>
</dbReference>
<keyword evidence="4" id="KW-0687">Ribonucleoprotein</keyword>
<proteinExistence type="predicted"/>
<reference evidence="5" key="1">
    <citation type="journal article" date="2015" name="ISME J.">
        <title>Aquifer environment selects for microbial species cohorts in sediment and groundwater.</title>
        <authorList>
            <person name="Hug L.A."/>
            <person name="Thomas B.C."/>
            <person name="Brown C.T."/>
            <person name="Frischkorn K.R."/>
            <person name="Williams K.H."/>
            <person name="Tringe S.G."/>
            <person name="Banfield J.F."/>
        </authorList>
    </citation>
    <scope>NUCLEOTIDE SEQUENCE</scope>
</reference>
<sequence>MTASDWKKILKQLENKPEKMQKFLKHNKPRDRKTGIAVKKCERCGRFGAHIKSYGLNLCRQCFREIAEEIGFKKYS</sequence>
<dbReference type="GO" id="GO:0008270">
    <property type="term" value="F:zinc ion binding"/>
    <property type="evidence" value="ECO:0007669"/>
    <property type="project" value="InterPro"/>
</dbReference>
<dbReference type="EMBL" id="KT007010">
    <property type="protein sequence ID" value="AKQ03283.1"/>
    <property type="molecule type" value="Genomic_DNA"/>
</dbReference>
<dbReference type="PANTHER" id="PTHR12010:SF2">
    <property type="entry name" value="40S RIBOSOMAL PROTEIN S29"/>
    <property type="match status" value="1"/>
</dbReference>
<evidence type="ECO:0000256" key="3">
    <source>
        <dbReference type="ARBA" id="ARBA00022980"/>
    </source>
</evidence>
<keyword evidence="2" id="KW-0862">Zinc</keyword>
<evidence type="ECO:0000256" key="4">
    <source>
        <dbReference type="ARBA" id="ARBA00023274"/>
    </source>
</evidence>
<dbReference type="PROSITE" id="PS00527">
    <property type="entry name" value="RIBOSOMAL_S14"/>
    <property type="match status" value="1"/>
</dbReference>
<protein>
    <recommendedName>
        <fullName evidence="6">30S ribosomal protein S14 type Z</fullName>
    </recommendedName>
</protein>
<keyword evidence="3" id="KW-0689">Ribosomal protein</keyword>
<dbReference type="InterPro" id="IPR043140">
    <property type="entry name" value="Ribosomal_uS14_sf"/>
</dbReference>
<evidence type="ECO:0008006" key="6">
    <source>
        <dbReference type="Google" id="ProtNLM"/>
    </source>
</evidence>
<dbReference type="AlphaFoldDB" id="A0A0H4T699"/>
<accession>A0A0H4T699</accession>
<dbReference type="InterPro" id="IPR018271">
    <property type="entry name" value="Ribosomal_uS14_CS"/>
</dbReference>
<comment type="cofactor">
    <cofactor evidence="1">
        <name>Zn(2+)</name>
        <dbReference type="ChEBI" id="CHEBI:29105"/>
    </cofactor>
</comment>
<organism evidence="5">
    <name type="scientific">uncultured archaeon Rifle_16ft_4_minimus_37913</name>
    <dbReference type="NCBI Taxonomy" id="1665152"/>
    <lineage>
        <taxon>Archaea</taxon>
        <taxon>environmental samples</taxon>
    </lineage>
</organism>
<dbReference type="PANTHER" id="PTHR12010">
    <property type="entry name" value="40S RIBOSOMAL PROTEIN S29"/>
    <property type="match status" value="1"/>
</dbReference>
<dbReference type="GO" id="GO:0003735">
    <property type="term" value="F:structural constituent of ribosome"/>
    <property type="evidence" value="ECO:0007669"/>
    <property type="project" value="InterPro"/>
</dbReference>
<dbReference type="Gene3D" id="4.10.830.10">
    <property type="entry name" value="30s Ribosomal Protein S14, Chain N"/>
    <property type="match status" value="1"/>
</dbReference>
<evidence type="ECO:0000313" key="5">
    <source>
        <dbReference type="EMBL" id="AKQ03283.1"/>
    </source>
</evidence>
<dbReference type="GO" id="GO:0002181">
    <property type="term" value="P:cytoplasmic translation"/>
    <property type="evidence" value="ECO:0007669"/>
    <property type="project" value="TreeGrafter"/>
</dbReference>
<dbReference type="InterPro" id="IPR001209">
    <property type="entry name" value="Ribosomal_uS14"/>
</dbReference>